<evidence type="ECO:0000256" key="5">
    <source>
        <dbReference type="ARBA" id="ARBA00023242"/>
    </source>
</evidence>
<evidence type="ECO:0000313" key="8">
    <source>
        <dbReference type="Proteomes" id="UP000320333"/>
    </source>
</evidence>
<keyword evidence="8" id="KW-1185">Reference proteome</keyword>
<evidence type="ECO:0000313" key="7">
    <source>
        <dbReference type="EMBL" id="TPX55700.1"/>
    </source>
</evidence>
<sequence>MDTGDYKQATEFFIGAPLANIGVPKYALLFGWIGGSFKNVEKYAQFYRNNGFTVYIVLSHYADMTSAADGTESLTYFDELVEEMSSLKLAAPKSEPATASETAPKAVLHLFSNGGSIKLRHFLHCLDARNMKLKTRAVILDSCPGRASLEGGSHFVTVGIKNSVARVIARNGVYAAYRMYMAVNAGFAAVGLPFKDMSKHPIEIAAPYAVSEKNPDGNVTGPRLFLYSDEDKLCQVHEIQERIEACKAEGIVVEEKMFVGSEHVKHAVVHKEEYWSLVTAFLERWC</sequence>
<comment type="caution">
    <text evidence="7">The sequence shown here is derived from an EMBL/GenBank/DDBJ whole genome shotgun (WGS) entry which is preliminary data.</text>
</comment>
<evidence type="ECO:0000256" key="1">
    <source>
        <dbReference type="ARBA" id="ARBA00007387"/>
    </source>
</evidence>
<dbReference type="Pfam" id="PF05705">
    <property type="entry name" value="DUF829"/>
    <property type="match status" value="1"/>
</dbReference>
<comment type="similarity">
    <text evidence="1">Belongs to the TMEM53 family.</text>
</comment>
<accession>A0A507DXV4</accession>
<evidence type="ECO:0008006" key="9">
    <source>
        <dbReference type="Google" id="ProtNLM"/>
    </source>
</evidence>
<dbReference type="PANTHER" id="PTHR12265">
    <property type="entry name" value="TRANSMEMBRANE PROTEIN 53"/>
    <property type="match status" value="1"/>
</dbReference>
<reference evidence="7 8" key="1">
    <citation type="journal article" date="2019" name="Sci. Rep.">
        <title>Comparative genomics of chytrid fungi reveal insights into the obligate biotrophic and pathogenic lifestyle of Synchytrium endobioticum.</title>
        <authorList>
            <person name="van de Vossenberg B.T.L.H."/>
            <person name="Warris S."/>
            <person name="Nguyen H.D.T."/>
            <person name="van Gent-Pelzer M.P.E."/>
            <person name="Joly D.L."/>
            <person name="van de Geest H.C."/>
            <person name="Bonants P.J.M."/>
            <person name="Smith D.S."/>
            <person name="Levesque C.A."/>
            <person name="van der Lee T.A.J."/>
        </authorList>
    </citation>
    <scope>NUCLEOTIDE SEQUENCE [LARGE SCALE GENOMIC DNA]</scope>
    <source>
        <strain evidence="7 8">CBS 675.73</strain>
    </source>
</reference>
<proteinExistence type="inferred from homology"/>
<dbReference type="AlphaFoldDB" id="A0A507DXV4"/>
<evidence type="ECO:0000256" key="4">
    <source>
        <dbReference type="ARBA" id="ARBA00023136"/>
    </source>
</evidence>
<dbReference type="InterPro" id="IPR008547">
    <property type="entry name" value="DUF829_TMEM53"/>
</dbReference>
<dbReference type="EMBL" id="QEAP01000835">
    <property type="protein sequence ID" value="TPX55700.1"/>
    <property type="molecule type" value="Genomic_DNA"/>
</dbReference>
<keyword evidence="2" id="KW-0812">Transmembrane</keyword>
<gene>
    <name evidence="7" type="ORF">CcCBS67573_g09431</name>
</gene>
<organism evidence="7 8">
    <name type="scientific">Chytriomyces confervae</name>
    <dbReference type="NCBI Taxonomy" id="246404"/>
    <lineage>
        <taxon>Eukaryota</taxon>
        <taxon>Fungi</taxon>
        <taxon>Fungi incertae sedis</taxon>
        <taxon>Chytridiomycota</taxon>
        <taxon>Chytridiomycota incertae sedis</taxon>
        <taxon>Chytridiomycetes</taxon>
        <taxon>Chytridiales</taxon>
        <taxon>Chytriomycetaceae</taxon>
        <taxon>Chytriomyces</taxon>
    </lineage>
</organism>
<evidence type="ECO:0000256" key="2">
    <source>
        <dbReference type="ARBA" id="ARBA00022692"/>
    </source>
</evidence>
<dbReference type="PANTHER" id="PTHR12265:SF30">
    <property type="entry name" value="TRANSMEMBRANE PROTEIN 53"/>
    <property type="match status" value="1"/>
</dbReference>
<dbReference type="GO" id="GO:0005640">
    <property type="term" value="C:nuclear outer membrane"/>
    <property type="evidence" value="ECO:0007669"/>
    <property type="project" value="UniProtKB-SubCell"/>
</dbReference>
<comment type="subcellular location">
    <subcellularLocation>
        <location evidence="6">Nucleus outer membrane</location>
        <topology evidence="6">Single-pass membrane protein</topology>
    </subcellularLocation>
</comment>
<evidence type="ECO:0000256" key="6">
    <source>
        <dbReference type="ARBA" id="ARBA00034303"/>
    </source>
</evidence>
<dbReference type="InterPro" id="IPR029058">
    <property type="entry name" value="AB_hydrolase_fold"/>
</dbReference>
<dbReference type="SUPFAM" id="SSF53474">
    <property type="entry name" value="alpha/beta-Hydrolases"/>
    <property type="match status" value="1"/>
</dbReference>
<keyword evidence="4" id="KW-0472">Membrane</keyword>
<dbReference type="Gene3D" id="3.40.50.1820">
    <property type="entry name" value="alpha/beta hydrolase"/>
    <property type="match status" value="1"/>
</dbReference>
<evidence type="ECO:0000256" key="3">
    <source>
        <dbReference type="ARBA" id="ARBA00022989"/>
    </source>
</evidence>
<dbReference type="OrthoDB" id="77878at2759"/>
<keyword evidence="5" id="KW-0539">Nucleus</keyword>
<name>A0A507DXV4_9FUNG</name>
<dbReference type="Proteomes" id="UP000320333">
    <property type="component" value="Unassembled WGS sequence"/>
</dbReference>
<keyword evidence="3" id="KW-1133">Transmembrane helix</keyword>
<protein>
    <recommendedName>
        <fullName evidence="9">Dienelactone hydrolase domain-containing protein</fullName>
    </recommendedName>
</protein>